<dbReference type="PANTHER" id="PTHR22936">
    <property type="entry name" value="RHOMBOID-RELATED"/>
    <property type="match status" value="1"/>
</dbReference>
<evidence type="ECO:0000256" key="4">
    <source>
        <dbReference type="ARBA" id="ARBA00022989"/>
    </source>
</evidence>
<dbReference type="Pfam" id="PF01694">
    <property type="entry name" value="Rhomboid"/>
    <property type="match status" value="2"/>
</dbReference>
<feature type="domain" description="Peptidase S54 rhomboid" evidence="7">
    <location>
        <begin position="76"/>
        <end position="113"/>
    </location>
</feature>
<gene>
    <name evidence="8" type="ORF">A4U43_C10F5530</name>
</gene>
<dbReference type="AlphaFoldDB" id="A0A5P1E420"/>
<comment type="similarity">
    <text evidence="2 6">Belongs to the peptidase S54 family.</text>
</comment>
<comment type="catalytic activity">
    <reaction evidence="6">
        <text>Cleaves type-1 transmembrane domains using a catalytic dyad composed of serine and histidine that are contributed by different transmembrane domains.</text>
        <dbReference type="EC" id="3.4.21.105"/>
    </reaction>
</comment>
<dbReference type="Proteomes" id="UP000243459">
    <property type="component" value="Chromosome 10"/>
</dbReference>
<evidence type="ECO:0000256" key="3">
    <source>
        <dbReference type="ARBA" id="ARBA00022692"/>
    </source>
</evidence>
<feature type="transmembrane region" description="Helical" evidence="6">
    <location>
        <begin position="166"/>
        <end position="185"/>
    </location>
</feature>
<comment type="caution">
    <text evidence="6">Lacks conserved residue(s) required for the propagation of feature annotation.</text>
</comment>
<feature type="transmembrane region" description="Helical" evidence="6">
    <location>
        <begin position="140"/>
        <end position="160"/>
    </location>
</feature>
<dbReference type="EC" id="3.4.21.105" evidence="6"/>
<keyword evidence="3 6" id="KW-0812">Transmembrane</keyword>
<dbReference type="EMBL" id="CM007390">
    <property type="protein sequence ID" value="ONK56237.1"/>
    <property type="molecule type" value="Genomic_DNA"/>
</dbReference>
<feature type="transmembrane region" description="Helical" evidence="6">
    <location>
        <begin position="85"/>
        <end position="104"/>
    </location>
</feature>
<organism evidence="8 9">
    <name type="scientific">Asparagus officinalis</name>
    <name type="common">Garden asparagus</name>
    <dbReference type="NCBI Taxonomy" id="4686"/>
    <lineage>
        <taxon>Eukaryota</taxon>
        <taxon>Viridiplantae</taxon>
        <taxon>Streptophyta</taxon>
        <taxon>Embryophyta</taxon>
        <taxon>Tracheophyta</taxon>
        <taxon>Spermatophyta</taxon>
        <taxon>Magnoliopsida</taxon>
        <taxon>Liliopsida</taxon>
        <taxon>Asparagales</taxon>
        <taxon>Asparagaceae</taxon>
        <taxon>Asparagoideae</taxon>
        <taxon>Asparagus</taxon>
    </lineage>
</organism>
<dbReference type="GO" id="GO:0006508">
    <property type="term" value="P:proteolysis"/>
    <property type="evidence" value="ECO:0007669"/>
    <property type="project" value="UniProtKB-KW"/>
</dbReference>
<dbReference type="GO" id="GO:0016020">
    <property type="term" value="C:membrane"/>
    <property type="evidence" value="ECO:0007669"/>
    <property type="project" value="UniProtKB-SubCell"/>
</dbReference>
<keyword evidence="6" id="KW-0720">Serine protease</keyword>
<evidence type="ECO:0000256" key="6">
    <source>
        <dbReference type="RuleBase" id="RU362115"/>
    </source>
</evidence>
<dbReference type="SUPFAM" id="SSF144091">
    <property type="entry name" value="Rhomboid-like"/>
    <property type="match status" value="1"/>
</dbReference>
<sequence>MDLPELNEEDEDHRVPFFSRRRSEHTWVISLFIVVSLVAFVASMIVNDCPGNAGGVGQCLFRLVKMGALQRTLPVKLWPLATCPWLHAGVIQLVVNLSSVIIVGHHLEQEFGPCALFGLLGAMLAGLIQNWKIYVAKFSALAMLGFVAIINCFIGLLPLADNFSSIGGFLSGILLGVVVLFNPQLSIMERKKGLFDYDLNKSVKLKQKLDKPIPRIIAFLMFVTILAGGLVAVIWGINANHYCSWCKYINCIPTEKWSCNERAPACEAMVSDGRLTLMCLFGDKFRTFPFDNISKERIDELCSITCS</sequence>
<evidence type="ECO:0000256" key="5">
    <source>
        <dbReference type="ARBA" id="ARBA00023136"/>
    </source>
</evidence>
<feature type="transmembrane region" description="Helical" evidence="6">
    <location>
        <begin position="216"/>
        <end position="237"/>
    </location>
</feature>
<proteinExistence type="inferred from homology"/>
<evidence type="ECO:0000259" key="7">
    <source>
        <dbReference type="Pfam" id="PF01694"/>
    </source>
</evidence>
<dbReference type="PANTHER" id="PTHR22936:SF75">
    <property type="entry name" value="RHOMBOID-LIKE PROTEIN 8"/>
    <property type="match status" value="1"/>
</dbReference>
<feature type="transmembrane region" description="Helical" evidence="6">
    <location>
        <begin position="110"/>
        <end position="128"/>
    </location>
</feature>
<dbReference type="GO" id="GO:0004252">
    <property type="term" value="F:serine-type endopeptidase activity"/>
    <property type="evidence" value="ECO:0007669"/>
    <property type="project" value="InterPro"/>
</dbReference>
<keyword evidence="4 6" id="KW-1133">Transmembrane helix</keyword>
<dbReference type="Gene3D" id="1.20.1540.10">
    <property type="entry name" value="Rhomboid-like"/>
    <property type="match status" value="1"/>
</dbReference>
<accession>A0A5P1E420</accession>
<keyword evidence="6" id="KW-0378">Hydrolase</keyword>
<keyword evidence="5 6" id="KW-0472">Membrane</keyword>
<dbReference type="OMA" id="NSNDHCA"/>
<dbReference type="Gramene" id="ONK56237">
    <property type="protein sequence ID" value="ONK56237"/>
    <property type="gene ID" value="A4U43_C10F5530"/>
</dbReference>
<evidence type="ECO:0000313" key="9">
    <source>
        <dbReference type="Proteomes" id="UP000243459"/>
    </source>
</evidence>
<dbReference type="InterPro" id="IPR035952">
    <property type="entry name" value="Rhomboid-like_sf"/>
</dbReference>
<keyword evidence="6" id="KW-0645">Protease</keyword>
<comment type="subcellular location">
    <subcellularLocation>
        <location evidence="1 6">Membrane</location>
        <topology evidence="1 6">Multi-pass membrane protein</topology>
    </subcellularLocation>
</comment>
<evidence type="ECO:0000256" key="1">
    <source>
        <dbReference type="ARBA" id="ARBA00004141"/>
    </source>
</evidence>
<dbReference type="InterPro" id="IPR002610">
    <property type="entry name" value="Peptidase_S54_rhomboid-like"/>
</dbReference>
<feature type="domain" description="Peptidase S54 rhomboid" evidence="7">
    <location>
        <begin position="114"/>
        <end position="180"/>
    </location>
</feature>
<feature type="transmembrane region" description="Helical" evidence="6">
    <location>
        <begin position="27"/>
        <end position="46"/>
    </location>
</feature>
<protein>
    <recommendedName>
        <fullName evidence="6">RHOMBOID-like protein</fullName>
        <ecNumber evidence="6">3.4.21.105</ecNumber>
    </recommendedName>
</protein>
<reference evidence="9" key="1">
    <citation type="journal article" date="2017" name="Nat. Commun.">
        <title>The asparagus genome sheds light on the origin and evolution of a young Y chromosome.</title>
        <authorList>
            <person name="Harkess A."/>
            <person name="Zhou J."/>
            <person name="Xu C."/>
            <person name="Bowers J.E."/>
            <person name="Van der Hulst R."/>
            <person name="Ayyampalayam S."/>
            <person name="Mercati F."/>
            <person name="Riccardi P."/>
            <person name="McKain M.R."/>
            <person name="Kakrana A."/>
            <person name="Tang H."/>
            <person name="Ray J."/>
            <person name="Groenendijk J."/>
            <person name="Arikit S."/>
            <person name="Mathioni S.M."/>
            <person name="Nakano M."/>
            <person name="Shan H."/>
            <person name="Telgmann-Rauber A."/>
            <person name="Kanno A."/>
            <person name="Yue Z."/>
            <person name="Chen H."/>
            <person name="Li W."/>
            <person name="Chen Y."/>
            <person name="Xu X."/>
            <person name="Zhang Y."/>
            <person name="Luo S."/>
            <person name="Chen H."/>
            <person name="Gao J."/>
            <person name="Mao Z."/>
            <person name="Pires J.C."/>
            <person name="Luo M."/>
            <person name="Kudrna D."/>
            <person name="Wing R.A."/>
            <person name="Meyers B.C."/>
            <person name="Yi K."/>
            <person name="Kong H."/>
            <person name="Lavrijsen P."/>
            <person name="Sunseri F."/>
            <person name="Falavigna A."/>
            <person name="Ye Y."/>
            <person name="Leebens-Mack J.H."/>
            <person name="Chen G."/>
        </authorList>
    </citation>
    <scope>NUCLEOTIDE SEQUENCE [LARGE SCALE GENOMIC DNA]</scope>
    <source>
        <strain evidence="9">cv. DH0086</strain>
    </source>
</reference>
<dbReference type="InterPro" id="IPR022764">
    <property type="entry name" value="Peptidase_S54_rhomboid_dom"/>
</dbReference>
<evidence type="ECO:0000256" key="2">
    <source>
        <dbReference type="ARBA" id="ARBA00009045"/>
    </source>
</evidence>
<comment type="function">
    <text evidence="6">Serine protease involved in intramembrane proteolysis.</text>
</comment>
<keyword evidence="9" id="KW-1185">Reference proteome</keyword>
<evidence type="ECO:0000313" key="8">
    <source>
        <dbReference type="EMBL" id="ONK56237.1"/>
    </source>
</evidence>
<name>A0A5P1E420_ASPOF</name>